<gene>
    <name evidence="1" type="ORF">AA0117_g13080</name>
</gene>
<dbReference type="EMBL" id="PDXD01000127">
    <property type="protein sequence ID" value="RYN60369.1"/>
    <property type="molecule type" value="Genomic_DNA"/>
</dbReference>
<name>A0A4V1WPE9_ALTAL</name>
<dbReference type="InterPro" id="IPR011032">
    <property type="entry name" value="GroES-like_sf"/>
</dbReference>
<reference evidence="2" key="1">
    <citation type="journal article" date="2019" name="bioRxiv">
        <title>Genomics, evolutionary history and diagnostics of the Alternaria alternata species group including apple and Asian pear pathotypes.</title>
        <authorList>
            <person name="Armitage A.D."/>
            <person name="Cockerton H.M."/>
            <person name="Sreenivasaprasad S."/>
            <person name="Woodhall J.W."/>
            <person name="Lane C.R."/>
            <person name="Harrison R.J."/>
            <person name="Clarkson J.P."/>
        </authorList>
    </citation>
    <scope>NUCLEOTIDE SEQUENCE [LARGE SCALE GENOMIC DNA]</scope>
    <source>
        <strain evidence="2">FERA 1177</strain>
    </source>
</reference>
<sequence>MHDDATRTVREQSINALELTAAPLQCLTIQRALLPFVSLFRMVQNKAAWIFPPSAQSAVEESTTPRAGPGEIVIKNAAVAIDPIDEKIQYSLSPV</sequence>
<protein>
    <submittedName>
        <fullName evidence="1">Uncharacterized protein</fullName>
    </submittedName>
</protein>
<accession>A0A4V1WPE9</accession>
<comment type="caution">
    <text evidence="1">The sequence shown here is derived from an EMBL/GenBank/DDBJ whole genome shotgun (WGS) entry which is preliminary data.</text>
</comment>
<proteinExistence type="predicted"/>
<dbReference type="AlphaFoldDB" id="A0A4V1WPE9"/>
<organism evidence="1 2">
    <name type="scientific">Alternaria alternata</name>
    <name type="common">Alternaria rot fungus</name>
    <name type="synonym">Torula alternata</name>
    <dbReference type="NCBI Taxonomy" id="5599"/>
    <lineage>
        <taxon>Eukaryota</taxon>
        <taxon>Fungi</taxon>
        <taxon>Dikarya</taxon>
        <taxon>Ascomycota</taxon>
        <taxon>Pezizomycotina</taxon>
        <taxon>Dothideomycetes</taxon>
        <taxon>Pleosporomycetidae</taxon>
        <taxon>Pleosporales</taxon>
        <taxon>Pleosporineae</taxon>
        <taxon>Pleosporaceae</taxon>
        <taxon>Alternaria</taxon>
        <taxon>Alternaria sect. Alternaria</taxon>
        <taxon>Alternaria alternata complex</taxon>
    </lineage>
</organism>
<dbReference type="Gene3D" id="3.90.180.10">
    <property type="entry name" value="Medium-chain alcohol dehydrogenases, catalytic domain"/>
    <property type="match status" value="1"/>
</dbReference>
<dbReference type="Proteomes" id="UP000291422">
    <property type="component" value="Unassembled WGS sequence"/>
</dbReference>
<evidence type="ECO:0000313" key="1">
    <source>
        <dbReference type="EMBL" id="RYN60369.1"/>
    </source>
</evidence>
<dbReference type="SUPFAM" id="SSF50129">
    <property type="entry name" value="GroES-like"/>
    <property type="match status" value="1"/>
</dbReference>
<evidence type="ECO:0000313" key="2">
    <source>
        <dbReference type="Proteomes" id="UP000291422"/>
    </source>
</evidence>